<protein>
    <submittedName>
        <fullName evidence="4">Type IV pilus biogenesis factor PilY1</fullName>
    </submittedName>
</protein>
<feature type="domain" description="PilY1 beta-propeller" evidence="3">
    <location>
        <begin position="1"/>
        <end position="226"/>
    </location>
</feature>
<dbReference type="InterPro" id="IPR008707">
    <property type="entry name" value="B-propeller_PilY1"/>
</dbReference>
<dbReference type="Pfam" id="PF05567">
    <property type="entry name" value="T4P_PilY1"/>
    <property type="match status" value="1"/>
</dbReference>
<comment type="caution">
    <text evidence="4">The sequence shown here is derived from an EMBL/GenBank/DDBJ whole genome shotgun (WGS) entry which is preliminary data.</text>
</comment>
<evidence type="ECO:0000256" key="2">
    <source>
        <dbReference type="ARBA" id="ARBA00022837"/>
    </source>
</evidence>
<gene>
    <name evidence="4" type="primary">pilY1_2</name>
    <name evidence="4" type="ORF">SDC9_95084</name>
</gene>
<evidence type="ECO:0000256" key="1">
    <source>
        <dbReference type="ARBA" id="ARBA00022723"/>
    </source>
</evidence>
<accession>A0A645A583</accession>
<keyword evidence="2" id="KW-0106">Calcium</keyword>
<proteinExistence type="predicted"/>
<reference evidence="4" key="1">
    <citation type="submission" date="2019-08" db="EMBL/GenBank/DDBJ databases">
        <authorList>
            <person name="Kucharzyk K."/>
            <person name="Murdoch R.W."/>
            <person name="Higgins S."/>
            <person name="Loffler F."/>
        </authorList>
    </citation>
    <scope>NUCLEOTIDE SEQUENCE</scope>
</reference>
<dbReference type="GO" id="GO:0046872">
    <property type="term" value="F:metal ion binding"/>
    <property type="evidence" value="ECO:0007669"/>
    <property type="project" value="UniProtKB-KW"/>
</dbReference>
<evidence type="ECO:0000259" key="3">
    <source>
        <dbReference type="Pfam" id="PF05567"/>
    </source>
</evidence>
<name>A0A645A583_9ZZZZ</name>
<dbReference type="AlphaFoldDB" id="A0A645A583"/>
<organism evidence="4">
    <name type="scientific">bioreactor metagenome</name>
    <dbReference type="NCBI Taxonomy" id="1076179"/>
    <lineage>
        <taxon>unclassified sequences</taxon>
        <taxon>metagenomes</taxon>
        <taxon>ecological metagenomes</taxon>
    </lineage>
</organism>
<dbReference type="EMBL" id="VSSQ01012064">
    <property type="protein sequence ID" value="MPM48360.1"/>
    <property type="molecule type" value="Genomic_DNA"/>
</dbReference>
<sequence>MLIGGLGKGGRSYYAIDVTDPSAMTSENAVAGKVLWEFPSRSLLPTGSGGTCTTNCIDIGYSYGDPVVVKTARYGWVVVLSSGYNNVDGKGHIFLVNPTNGALIKDISTGTVLSSGMAHPSAYVLDYSDYTADAVYVGDLEGRVWRFPLNNVDTAGNYPAPTIIAKLSLPTVGTTPGTAQPITTQPLIEIDPATRRRYVMVGTGRLLDSTDISDSQQQTFYAIVDGYSDQFSTTALDGDSWPAVRSDFAQVESSDGTIPRKADMKNKAGWAIDLGTTNNVGWRVINSTTAYNGIVGFTSVLPSGDECNPSGTSRVYAVTFSTGSSVLDNQVDYLGLNSVVIDYNFLNINGKVQPVIGDNKGNLDKIGGTFYTSKSRALTWRELSNIH</sequence>
<keyword evidence="1" id="KW-0479">Metal-binding</keyword>
<evidence type="ECO:0000313" key="4">
    <source>
        <dbReference type="EMBL" id="MPM48360.1"/>
    </source>
</evidence>